<name>A0A1M2VQL2_TRAPU</name>
<dbReference type="Proteomes" id="UP000184267">
    <property type="component" value="Unassembled WGS sequence"/>
</dbReference>
<dbReference type="AlphaFoldDB" id="A0A1M2VQL2"/>
<evidence type="ECO:0000256" key="1">
    <source>
        <dbReference type="SAM" id="MobiDB-lite"/>
    </source>
</evidence>
<keyword evidence="3" id="KW-1185">Reference proteome</keyword>
<evidence type="ECO:0000313" key="3">
    <source>
        <dbReference type="Proteomes" id="UP000184267"/>
    </source>
</evidence>
<protein>
    <submittedName>
        <fullName evidence="2">mRNA degradation protein pet127, mitochondrial</fullName>
    </submittedName>
</protein>
<dbReference type="EMBL" id="MNAD01000872">
    <property type="protein sequence ID" value="OJT09877.1"/>
    <property type="molecule type" value="Genomic_DNA"/>
</dbReference>
<feature type="region of interest" description="Disordered" evidence="1">
    <location>
        <begin position="94"/>
        <end position="121"/>
    </location>
</feature>
<evidence type="ECO:0000313" key="2">
    <source>
        <dbReference type="EMBL" id="OJT09877.1"/>
    </source>
</evidence>
<feature type="region of interest" description="Disordered" evidence="1">
    <location>
        <begin position="598"/>
        <end position="620"/>
    </location>
</feature>
<dbReference type="InterPro" id="IPR013943">
    <property type="entry name" value="Pet127"/>
</dbReference>
<feature type="region of interest" description="Disordered" evidence="1">
    <location>
        <begin position="25"/>
        <end position="53"/>
    </location>
</feature>
<feature type="compositionally biased region" description="Basic and acidic residues" evidence="1">
    <location>
        <begin position="98"/>
        <end position="117"/>
    </location>
</feature>
<comment type="caution">
    <text evidence="2">The sequence shown here is derived from an EMBL/GenBank/DDBJ whole genome shotgun (WGS) entry which is preliminary data.</text>
</comment>
<dbReference type="PANTHER" id="PTHR31014">
    <property type="entry name" value="MITOCHONDRIAL TRANSLATION SYSTEM COMPONENT PET127-RELATED"/>
    <property type="match status" value="1"/>
</dbReference>
<dbReference type="OMA" id="SQLDCRD"/>
<dbReference type="OrthoDB" id="10249045at2759"/>
<proteinExistence type="predicted"/>
<reference evidence="2 3" key="1">
    <citation type="submission" date="2016-10" db="EMBL/GenBank/DDBJ databases">
        <title>Genome sequence of the basidiomycete white-rot fungus Trametes pubescens.</title>
        <authorList>
            <person name="Makela M.R."/>
            <person name="Granchi Z."/>
            <person name="Peng M."/>
            <person name="De Vries R.P."/>
            <person name="Grigoriev I."/>
            <person name="Riley R."/>
            <person name="Hilden K."/>
        </authorList>
    </citation>
    <scope>NUCLEOTIDE SEQUENCE [LARGE SCALE GENOMIC DNA]</scope>
    <source>
        <strain evidence="2 3">FBCC735</strain>
    </source>
</reference>
<organism evidence="2 3">
    <name type="scientific">Trametes pubescens</name>
    <name type="common">White-rot fungus</name>
    <dbReference type="NCBI Taxonomy" id="154538"/>
    <lineage>
        <taxon>Eukaryota</taxon>
        <taxon>Fungi</taxon>
        <taxon>Dikarya</taxon>
        <taxon>Basidiomycota</taxon>
        <taxon>Agaricomycotina</taxon>
        <taxon>Agaricomycetes</taxon>
        <taxon>Polyporales</taxon>
        <taxon>Polyporaceae</taxon>
        <taxon>Trametes</taxon>
    </lineage>
</organism>
<sequence length="620" mass="70385">MRSITRWPAFAPATRLRAPRATRVRYNSSAAAAPTPGDPSVSGPVAGPSTTLDPHYNVKADVRVQSLPYYPVIELAQDLVLSIATEAVSPLPHSVNGKGKEKFKSMDGKTMRPKPVDDSLDDPEALMLSESTLNDKHFQPLKDVKPGKRKLIPLLQHNMRSVLERTGVHWIRDPDTGKYNFPEYLETIPQVADFAFDRLPGFVPSSQDKKLVELAKKANCNYAGSTSSLTGILAQIYLLLSEERYVNIQDLSDEFKDAPRFFTPGQRIPVSVFLNYQDGVYTTDYDGERDESKEEIILLPMGLLLEKFFTLPKEKFDKFRKTYTANDHPKLQDTHRYAKHENFLMRSQLDCRDDSLPGSGVFDLKTRAISVIRHDVYNYQNYLDHNIETLTGWQRSFEKEYYDMIRSAFLEYSFQARIGGMDGVFVAYHNTARIFGLQYISLREMDSRLFGREDAGDRVFLRCVALMARLYREIARCFPKESVKVTFEKRLRVVRAWVEPLVNPDPSKPPPVVELQLSISSIMHGRPARGQYAVYSDYPWSVKYRIERSQAEQEKIMKRRDRAYGRQMSIAHSLPNSRGDPVDGAALPADAAVEDAAVDPALQADPVEGEPTILRDEGTL</sequence>
<dbReference type="GO" id="GO:0000964">
    <property type="term" value="P:mitochondrial RNA 5'-end processing"/>
    <property type="evidence" value="ECO:0007669"/>
    <property type="project" value="TreeGrafter"/>
</dbReference>
<gene>
    <name evidence="2" type="ORF">TRAPUB_13620</name>
</gene>
<feature type="region of interest" description="Disordered" evidence="1">
    <location>
        <begin position="572"/>
        <end position="591"/>
    </location>
</feature>
<accession>A0A1M2VQL2</accession>
<dbReference type="PANTHER" id="PTHR31014:SF0">
    <property type="entry name" value="MITOCHONDRIAL TRANSLATION SYSTEM COMPONENT PET127-RELATED"/>
    <property type="match status" value="1"/>
</dbReference>
<dbReference type="GO" id="GO:0005740">
    <property type="term" value="C:mitochondrial envelope"/>
    <property type="evidence" value="ECO:0007669"/>
    <property type="project" value="TreeGrafter"/>
</dbReference>
<feature type="compositionally biased region" description="Low complexity" evidence="1">
    <location>
        <begin position="582"/>
        <end position="591"/>
    </location>
</feature>
<dbReference type="STRING" id="154538.A0A1M2VQL2"/>
<dbReference type="Pfam" id="PF08634">
    <property type="entry name" value="Pet127"/>
    <property type="match status" value="1"/>
</dbReference>